<keyword evidence="2" id="KW-1185">Reference proteome</keyword>
<gene>
    <name evidence="1" type="ORF">V8G54_004809</name>
</gene>
<proteinExistence type="predicted"/>
<evidence type="ECO:0000313" key="2">
    <source>
        <dbReference type="Proteomes" id="UP001374535"/>
    </source>
</evidence>
<dbReference type="EMBL" id="CP144700">
    <property type="protein sequence ID" value="WVZ26265.1"/>
    <property type="molecule type" value="Genomic_DNA"/>
</dbReference>
<protein>
    <submittedName>
        <fullName evidence="1">Uncharacterized protein</fullName>
    </submittedName>
</protein>
<accession>A0AAQ3PCY8</accession>
<dbReference type="Proteomes" id="UP001374535">
    <property type="component" value="Chromosome 1"/>
</dbReference>
<evidence type="ECO:0000313" key="1">
    <source>
        <dbReference type="EMBL" id="WVZ26265.1"/>
    </source>
</evidence>
<dbReference type="AlphaFoldDB" id="A0AAQ3PCY8"/>
<reference evidence="1 2" key="1">
    <citation type="journal article" date="2023" name="Life. Sci Alliance">
        <title>Evolutionary insights into 3D genome organization and epigenetic landscape of Vigna mungo.</title>
        <authorList>
            <person name="Junaid A."/>
            <person name="Singh B."/>
            <person name="Bhatia S."/>
        </authorList>
    </citation>
    <scope>NUCLEOTIDE SEQUENCE [LARGE SCALE GENOMIC DNA]</scope>
    <source>
        <strain evidence="1">Urdbean</strain>
    </source>
</reference>
<feature type="non-terminal residue" evidence="1">
    <location>
        <position position="1"/>
    </location>
</feature>
<name>A0AAQ3PCY8_VIGMU</name>
<organism evidence="1 2">
    <name type="scientific">Vigna mungo</name>
    <name type="common">Black gram</name>
    <name type="synonym">Phaseolus mungo</name>
    <dbReference type="NCBI Taxonomy" id="3915"/>
    <lineage>
        <taxon>Eukaryota</taxon>
        <taxon>Viridiplantae</taxon>
        <taxon>Streptophyta</taxon>
        <taxon>Embryophyta</taxon>
        <taxon>Tracheophyta</taxon>
        <taxon>Spermatophyta</taxon>
        <taxon>Magnoliopsida</taxon>
        <taxon>eudicotyledons</taxon>
        <taxon>Gunneridae</taxon>
        <taxon>Pentapetalae</taxon>
        <taxon>rosids</taxon>
        <taxon>fabids</taxon>
        <taxon>Fabales</taxon>
        <taxon>Fabaceae</taxon>
        <taxon>Papilionoideae</taxon>
        <taxon>50 kb inversion clade</taxon>
        <taxon>NPAAA clade</taxon>
        <taxon>indigoferoid/millettioid clade</taxon>
        <taxon>Phaseoleae</taxon>
        <taxon>Vigna</taxon>
    </lineage>
</organism>
<sequence>LIDPLNGDTIVISFVDSYVGVTELAVSQQFAQRVSLIEIFVVTEISALSARHLPRTCLVPFAIGRRYRRFWLRGSLGIFLVGDGVAIGAADFGGGIANSHGRRGSNTLKR</sequence>